<comment type="caution">
    <text evidence="1">The sequence shown here is derived from an EMBL/GenBank/DDBJ whole genome shotgun (WGS) entry which is preliminary data.</text>
</comment>
<dbReference type="AlphaFoldDB" id="A0A9D4UBC7"/>
<sequence>MLNEGVGNDNAPSVWSAQGELESLYMDICKQMAKCFNGYLMQGMAGISRMCMLNVVVRRSWQVLALLIGGVEKARKCRIFLVFRTTSNLGLFGKAIPWRNRLL</sequence>
<organism evidence="1 2">
    <name type="scientific">Adiantum capillus-veneris</name>
    <name type="common">Maidenhair fern</name>
    <dbReference type="NCBI Taxonomy" id="13818"/>
    <lineage>
        <taxon>Eukaryota</taxon>
        <taxon>Viridiplantae</taxon>
        <taxon>Streptophyta</taxon>
        <taxon>Embryophyta</taxon>
        <taxon>Tracheophyta</taxon>
        <taxon>Polypodiopsida</taxon>
        <taxon>Polypodiidae</taxon>
        <taxon>Polypodiales</taxon>
        <taxon>Pteridineae</taxon>
        <taxon>Pteridaceae</taxon>
        <taxon>Vittarioideae</taxon>
        <taxon>Adiantum</taxon>
    </lineage>
</organism>
<dbReference type="Proteomes" id="UP000886520">
    <property type="component" value="Chromosome 20"/>
</dbReference>
<proteinExistence type="predicted"/>
<evidence type="ECO:0000313" key="1">
    <source>
        <dbReference type="EMBL" id="KAI5064635.1"/>
    </source>
</evidence>
<protein>
    <submittedName>
        <fullName evidence="1">Uncharacterized protein</fullName>
    </submittedName>
</protein>
<keyword evidence="2" id="KW-1185">Reference proteome</keyword>
<accession>A0A9D4UBC7</accession>
<name>A0A9D4UBC7_ADICA</name>
<gene>
    <name evidence="1" type="ORF">GOP47_0021305</name>
</gene>
<dbReference type="EMBL" id="JABFUD020000020">
    <property type="protein sequence ID" value="KAI5064635.1"/>
    <property type="molecule type" value="Genomic_DNA"/>
</dbReference>
<evidence type="ECO:0000313" key="2">
    <source>
        <dbReference type="Proteomes" id="UP000886520"/>
    </source>
</evidence>
<reference evidence="1" key="1">
    <citation type="submission" date="2021-01" db="EMBL/GenBank/DDBJ databases">
        <title>Adiantum capillus-veneris genome.</title>
        <authorList>
            <person name="Fang Y."/>
            <person name="Liao Q."/>
        </authorList>
    </citation>
    <scope>NUCLEOTIDE SEQUENCE</scope>
    <source>
        <strain evidence="1">H3</strain>
        <tissue evidence="1">Leaf</tissue>
    </source>
</reference>